<comment type="cofactor">
    <cofactor evidence="1">
        <name>FMN</name>
        <dbReference type="ChEBI" id="CHEBI:58210"/>
    </cofactor>
</comment>
<name>A0A0S4J5C5_BODSA</name>
<evidence type="ECO:0000256" key="7">
    <source>
        <dbReference type="SAM" id="MobiDB-lite"/>
    </source>
</evidence>
<keyword evidence="9" id="KW-1185">Reference proteome</keyword>
<keyword evidence="5" id="KW-0560">Oxidoreductase</keyword>
<keyword evidence="3" id="KW-0285">Flavoprotein</keyword>
<evidence type="ECO:0000256" key="3">
    <source>
        <dbReference type="ARBA" id="ARBA00022630"/>
    </source>
</evidence>
<dbReference type="PANTHER" id="PTHR42747:SF3">
    <property type="entry name" value="NITRONATE MONOOXYGENASE-RELATED"/>
    <property type="match status" value="1"/>
</dbReference>
<gene>
    <name evidence="8" type="ORF">BSAL_93955</name>
</gene>
<evidence type="ECO:0000256" key="1">
    <source>
        <dbReference type="ARBA" id="ARBA00001917"/>
    </source>
</evidence>
<proteinExistence type="inferred from homology"/>
<dbReference type="SUPFAM" id="SSF51412">
    <property type="entry name" value="Inosine monophosphate dehydrogenase (IMPDH)"/>
    <property type="match status" value="1"/>
</dbReference>
<accession>A0A0S4J5C5</accession>
<dbReference type="GO" id="GO:0005737">
    <property type="term" value="C:cytoplasm"/>
    <property type="evidence" value="ECO:0007669"/>
    <property type="project" value="UniProtKB-ARBA"/>
</dbReference>
<evidence type="ECO:0000313" key="8">
    <source>
        <dbReference type="EMBL" id="CUG86619.1"/>
    </source>
</evidence>
<feature type="compositionally biased region" description="Pro residues" evidence="7">
    <location>
        <begin position="414"/>
        <end position="423"/>
    </location>
</feature>
<dbReference type="AlphaFoldDB" id="A0A0S4J5C5"/>
<evidence type="ECO:0000313" key="9">
    <source>
        <dbReference type="Proteomes" id="UP000051952"/>
    </source>
</evidence>
<keyword evidence="4" id="KW-0288">FMN</keyword>
<dbReference type="InterPro" id="IPR004136">
    <property type="entry name" value="NMO"/>
</dbReference>
<dbReference type="OrthoDB" id="276397at2759"/>
<comment type="similarity">
    <text evidence="2">Belongs to the nitronate monooxygenase family. NMO class I subfamily.</text>
</comment>
<evidence type="ECO:0000256" key="6">
    <source>
        <dbReference type="ARBA" id="ARBA00023033"/>
    </source>
</evidence>
<evidence type="ECO:0000256" key="4">
    <source>
        <dbReference type="ARBA" id="ARBA00022643"/>
    </source>
</evidence>
<dbReference type="VEuPathDB" id="TriTrypDB:BSAL_93955"/>
<keyword evidence="8" id="KW-0223">Dioxygenase</keyword>
<dbReference type="Pfam" id="PF03060">
    <property type="entry name" value="NMO"/>
    <property type="match status" value="1"/>
</dbReference>
<dbReference type="EMBL" id="CYKH01001344">
    <property type="protein sequence ID" value="CUG86619.1"/>
    <property type="molecule type" value="Genomic_DNA"/>
</dbReference>
<dbReference type="CDD" id="cd04730">
    <property type="entry name" value="NPD_like"/>
    <property type="match status" value="1"/>
</dbReference>
<feature type="region of interest" description="Disordered" evidence="7">
    <location>
        <begin position="404"/>
        <end position="423"/>
    </location>
</feature>
<dbReference type="PANTHER" id="PTHR42747">
    <property type="entry name" value="NITRONATE MONOOXYGENASE-RELATED"/>
    <property type="match status" value="1"/>
</dbReference>
<protein>
    <submittedName>
        <fullName evidence="8">2-nitropropane dioxygenase, putative</fullName>
    </submittedName>
</protein>
<dbReference type="GO" id="GO:0051213">
    <property type="term" value="F:dioxygenase activity"/>
    <property type="evidence" value="ECO:0007669"/>
    <property type="project" value="UniProtKB-KW"/>
</dbReference>
<dbReference type="Proteomes" id="UP000051952">
    <property type="component" value="Unassembled WGS sequence"/>
</dbReference>
<dbReference type="InterPro" id="IPR013785">
    <property type="entry name" value="Aldolase_TIM"/>
</dbReference>
<reference evidence="9" key="1">
    <citation type="submission" date="2015-09" db="EMBL/GenBank/DDBJ databases">
        <authorList>
            <consortium name="Pathogen Informatics"/>
        </authorList>
    </citation>
    <scope>NUCLEOTIDE SEQUENCE [LARGE SCALE GENOMIC DNA]</scope>
    <source>
        <strain evidence="9">Lake Konstanz</strain>
    </source>
</reference>
<evidence type="ECO:0000256" key="2">
    <source>
        <dbReference type="ARBA" id="ARBA00009881"/>
    </source>
</evidence>
<evidence type="ECO:0000256" key="5">
    <source>
        <dbReference type="ARBA" id="ARBA00023002"/>
    </source>
</evidence>
<dbReference type="GO" id="GO:0018580">
    <property type="term" value="F:nitronate monooxygenase activity"/>
    <property type="evidence" value="ECO:0007669"/>
    <property type="project" value="InterPro"/>
</dbReference>
<dbReference type="Gene3D" id="3.20.20.70">
    <property type="entry name" value="Aldolase class I"/>
    <property type="match status" value="2"/>
</dbReference>
<organism evidence="8 9">
    <name type="scientific">Bodo saltans</name>
    <name type="common">Flagellated protozoan</name>
    <dbReference type="NCBI Taxonomy" id="75058"/>
    <lineage>
        <taxon>Eukaryota</taxon>
        <taxon>Discoba</taxon>
        <taxon>Euglenozoa</taxon>
        <taxon>Kinetoplastea</taxon>
        <taxon>Metakinetoplastina</taxon>
        <taxon>Eubodonida</taxon>
        <taxon>Bodonidae</taxon>
        <taxon>Bodo</taxon>
    </lineage>
</organism>
<keyword evidence="6" id="KW-0503">Monooxygenase</keyword>
<sequence length="490" mass="51939">MLRSLVTNRGGAHAPSIFLAPMANAGGVKLALAVAAAGGIASLPGAAMSTEDLRAGIRAVRAAGHEPIVNFFAHTVPVRRLEDDAKWLRFLRPTYEAVGLACDARVFTPSSQEGDEEGELAIKDFPHWFTQTAGRNPFDAASLQLVVEEQLSLVSFHFGLPRALPTTSSSPSLPAQTLADVRSTFWKSIAHFFWSSAISLRDENRISGDSDNTNGNKDHHLHRISVLSTATTPEECLHLYAAGVDGIILQGAEAGGHRGNFLDPLTPLNHLSTLELVKLSRGIIEEHFSHERLHTKTNAKSDDNTPALSRPLIIAAGGIATHSDVRAAIAAGADAVQVGTAFLNCEESSIPVLFRKRLVHGASIVGENVVDPTAVTTGFTGRPARGIANVVAALVPFVDQQQVSVEGEEGSSGAPPPPQVPPFPTAVDGWNPIRKIVEAQPQQHNQGVVDAVVDADAYTSMFCGTKVASSCFGVPRTAQSVVKMLRAEGV</sequence>